<dbReference type="Proteomes" id="UP001151760">
    <property type="component" value="Unassembled WGS sequence"/>
</dbReference>
<dbReference type="EMBL" id="BQNB010011804">
    <property type="protein sequence ID" value="GJS95379.1"/>
    <property type="molecule type" value="Genomic_DNA"/>
</dbReference>
<keyword evidence="2" id="KW-1185">Reference proteome</keyword>
<organism evidence="1 2">
    <name type="scientific">Tanacetum coccineum</name>
    <dbReference type="NCBI Taxonomy" id="301880"/>
    <lineage>
        <taxon>Eukaryota</taxon>
        <taxon>Viridiplantae</taxon>
        <taxon>Streptophyta</taxon>
        <taxon>Embryophyta</taxon>
        <taxon>Tracheophyta</taxon>
        <taxon>Spermatophyta</taxon>
        <taxon>Magnoliopsida</taxon>
        <taxon>eudicotyledons</taxon>
        <taxon>Gunneridae</taxon>
        <taxon>Pentapetalae</taxon>
        <taxon>asterids</taxon>
        <taxon>campanulids</taxon>
        <taxon>Asterales</taxon>
        <taxon>Asteraceae</taxon>
        <taxon>Asteroideae</taxon>
        <taxon>Anthemideae</taxon>
        <taxon>Anthemidinae</taxon>
        <taxon>Tanacetum</taxon>
    </lineage>
</organism>
<accession>A0ABQ4ZYK2</accession>
<comment type="caution">
    <text evidence="1">The sequence shown here is derived from an EMBL/GenBank/DDBJ whole genome shotgun (WGS) entry which is preliminary data.</text>
</comment>
<proteinExistence type="predicted"/>
<evidence type="ECO:0000313" key="2">
    <source>
        <dbReference type="Proteomes" id="UP001151760"/>
    </source>
</evidence>
<gene>
    <name evidence="1" type="ORF">Tco_0802347</name>
</gene>
<name>A0ABQ4ZYK2_9ASTR</name>
<protein>
    <submittedName>
        <fullName evidence="1">Uncharacterized protein</fullName>
    </submittedName>
</protein>
<reference evidence="1" key="2">
    <citation type="submission" date="2022-01" db="EMBL/GenBank/DDBJ databases">
        <authorList>
            <person name="Yamashiro T."/>
            <person name="Shiraishi A."/>
            <person name="Satake H."/>
            <person name="Nakayama K."/>
        </authorList>
    </citation>
    <scope>NUCLEOTIDE SEQUENCE</scope>
</reference>
<sequence length="105" mass="10771">MKMWKGCLEATTKEGIQGGNLANLVAKGGGRGACKLLGDIRVRLWRCLDRRLLVACYGGGGRGGCGAKEGEEVMMVTSGGGVVGDGGGVGVVVSVGWQRVAMEMI</sequence>
<reference evidence="1" key="1">
    <citation type="journal article" date="2022" name="Int. J. Mol. Sci.">
        <title>Draft Genome of Tanacetum Coccineum: Genomic Comparison of Closely Related Tanacetum-Family Plants.</title>
        <authorList>
            <person name="Yamashiro T."/>
            <person name="Shiraishi A."/>
            <person name="Nakayama K."/>
            <person name="Satake H."/>
        </authorList>
    </citation>
    <scope>NUCLEOTIDE SEQUENCE</scope>
</reference>
<evidence type="ECO:0000313" key="1">
    <source>
        <dbReference type="EMBL" id="GJS95379.1"/>
    </source>
</evidence>